<keyword evidence="1" id="KW-0234">DNA repair</keyword>
<evidence type="ECO:0000256" key="1">
    <source>
        <dbReference type="RuleBase" id="RU363044"/>
    </source>
</evidence>
<dbReference type="STRING" id="1314778.A0A5C3NTA3"/>
<dbReference type="Pfam" id="PF05970">
    <property type="entry name" value="PIF1"/>
    <property type="match status" value="1"/>
</dbReference>
<dbReference type="EC" id="5.6.2.3" evidence="1"/>
<name>A0A5C3NTA3_9APHY</name>
<gene>
    <name evidence="3" type="ORF">K466DRAFT_569464</name>
</gene>
<dbReference type="InParanoid" id="A0A5C3NTA3"/>
<comment type="cofactor">
    <cofactor evidence="1">
        <name>Mg(2+)</name>
        <dbReference type="ChEBI" id="CHEBI:18420"/>
    </cofactor>
</comment>
<dbReference type="GO" id="GO:0005524">
    <property type="term" value="F:ATP binding"/>
    <property type="evidence" value="ECO:0007669"/>
    <property type="project" value="UniProtKB-KW"/>
</dbReference>
<dbReference type="GO" id="GO:0016887">
    <property type="term" value="F:ATP hydrolysis activity"/>
    <property type="evidence" value="ECO:0007669"/>
    <property type="project" value="RHEA"/>
</dbReference>
<comment type="similarity">
    <text evidence="1">Belongs to the helicase family.</text>
</comment>
<proteinExistence type="inferred from homology"/>
<feature type="domain" description="DNA helicase Pif1-like DEAD-box helicase" evidence="2">
    <location>
        <begin position="15"/>
        <end position="105"/>
    </location>
</feature>
<dbReference type="Proteomes" id="UP000308197">
    <property type="component" value="Unassembled WGS sequence"/>
</dbReference>
<keyword evidence="1" id="KW-0347">Helicase</keyword>
<dbReference type="InterPro" id="IPR051055">
    <property type="entry name" value="PIF1_helicase"/>
</dbReference>
<evidence type="ECO:0000313" key="4">
    <source>
        <dbReference type="Proteomes" id="UP000308197"/>
    </source>
</evidence>
<dbReference type="GO" id="GO:0006281">
    <property type="term" value="P:DNA repair"/>
    <property type="evidence" value="ECO:0007669"/>
    <property type="project" value="UniProtKB-KW"/>
</dbReference>
<keyword evidence="1" id="KW-0547">Nucleotide-binding</keyword>
<dbReference type="Gene3D" id="3.40.50.300">
    <property type="entry name" value="P-loop containing nucleotide triphosphate hydrolases"/>
    <property type="match status" value="1"/>
</dbReference>
<protein>
    <recommendedName>
        <fullName evidence="1">ATP-dependent DNA helicase</fullName>
        <ecNumber evidence="1">5.6.2.3</ecNumber>
    </recommendedName>
</protein>
<sequence>MNQAILHLFTLLGWQNKILVSAPMGAAAVLIGGYTIHSLLLLPNEDNPDLQTLAVIWENIIYLIIDKLSMHAKGWSALAEDQPFGGVNVIFLGDFGQLRPVHQRADCPGHPAQVYVGCLEGGDVAEQPATEQGRTILEYAKPHPRRSQQARTVPGNRVQLLCTAEAADPELCRANMLTLHQCPCDHWTEVNTRHLNCVNVISVPSCNPVAALKHFWASLIINFLQPNLAVCSIPLTTLECVGILKPVMTTKDEKATDKYGIRGFELLVDPSLPMNNLARTPSGFIPHPHQPRMGVGGLMATSCRTCLNPAPTKEVLRVPPHHFGIRPSPLTQLLVQNPQRPTPDPGHIMCFSNYLPPMAAAISPRRLEDGGCYFIPSSMPLLG</sequence>
<dbReference type="PANTHER" id="PTHR47642">
    <property type="entry name" value="ATP-DEPENDENT DNA HELICASE"/>
    <property type="match status" value="1"/>
</dbReference>
<comment type="catalytic activity">
    <reaction evidence="1">
        <text>ATP + H2O = ADP + phosphate + H(+)</text>
        <dbReference type="Rhea" id="RHEA:13065"/>
        <dbReference type="ChEBI" id="CHEBI:15377"/>
        <dbReference type="ChEBI" id="CHEBI:15378"/>
        <dbReference type="ChEBI" id="CHEBI:30616"/>
        <dbReference type="ChEBI" id="CHEBI:43474"/>
        <dbReference type="ChEBI" id="CHEBI:456216"/>
        <dbReference type="EC" id="5.6.2.3"/>
    </reaction>
</comment>
<dbReference type="GO" id="GO:0006310">
    <property type="term" value="P:DNA recombination"/>
    <property type="evidence" value="ECO:0007669"/>
    <property type="project" value="UniProtKB-KW"/>
</dbReference>
<organism evidence="3 4">
    <name type="scientific">Polyporus arcularius HHB13444</name>
    <dbReference type="NCBI Taxonomy" id="1314778"/>
    <lineage>
        <taxon>Eukaryota</taxon>
        <taxon>Fungi</taxon>
        <taxon>Dikarya</taxon>
        <taxon>Basidiomycota</taxon>
        <taxon>Agaricomycotina</taxon>
        <taxon>Agaricomycetes</taxon>
        <taxon>Polyporales</taxon>
        <taxon>Polyporaceae</taxon>
        <taxon>Polyporus</taxon>
    </lineage>
</organism>
<dbReference type="EMBL" id="ML211716">
    <property type="protein sequence ID" value="TFK80736.1"/>
    <property type="molecule type" value="Genomic_DNA"/>
</dbReference>
<keyword evidence="1" id="KW-0227">DNA damage</keyword>
<keyword evidence="4" id="KW-1185">Reference proteome</keyword>
<dbReference type="GO" id="GO:0043139">
    <property type="term" value="F:5'-3' DNA helicase activity"/>
    <property type="evidence" value="ECO:0007669"/>
    <property type="project" value="UniProtKB-EC"/>
</dbReference>
<keyword evidence="1" id="KW-0378">Hydrolase</keyword>
<keyword evidence="1" id="KW-0233">DNA recombination</keyword>
<keyword evidence="1" id="KW-0067">ATP-binding</keyword>
<reference evidence="3 4" key="1">
    <citation type="journal article" date="2019" name="Nat. Ecol. Evol.">
        <title>Megaphylogeny resolves global patterns of mushroom evolution.</title>
        <authorList>
            <person name="Varga T."/>
            <person name="Krizsan K."/>
            <person name="Foldi C."/>
            <person name="Dima B."/>
            <person name="Sanchez-Garcia M."/>
            <person name="Sanchez-Ramirez S."/>
            <person name="Szollosi G.J."/>
            <person name="Szarkandi J.G."/>
            <person name="Papp V."/>
            <person name="Albert L."/>
            <person name="Andreopoulos W."/>
            <person name="Angelini C."/>
            <person name="Antonin V."/>
            <person name="Barry K.W."/>
            <person name="Bougher N.L."/>
            <person name="Buchanan P."/>
            <person name="Buyck B."/>
            <person name="Bense V."/>
            <person name="Catcheside P."/>
            <person name="Chovatia M."/>
            <person name="Cooper J."/>
            <person name="Damon W."/>
            <person name="Desjardin D."/>
            <person name="Finy P."/>
            <person name="Geml J."/>
            <person name="Haridas S."/>
            <person name="Hughes K."/>
            <person name="Justo A."/>
            <person name="Karasinski D."/>
            <person name="Kautmanova I."/>
            <person name="Kiss B."/>
            <person name="Kocsube S."/>
            <person name="Kotiranta H."/>
            <person name="LaButti K.M."/>
            <person name="Lechner B.E."/>
            <person name="Liimatainen K."/>
            <person name="Lipzen A."/>
            <person name="Lukacs Z."/>
            <person name="Mihaltcheva S."/>
            <person name="Morgado L.N."/>
            <person name="Niskanen T."/>
            <person name="Noordeloos M.E."/>
            <person name="Ohm R.A."/>
            <person name="Ortiz-Santana B."/>
            <person name="Ovrebo C."/>
            <person name="Racz N."/>
            <person name="Riley R."/>
            <person name="Savchenko A."/>
            <person name="Shiryaev A."/>
            <person name="Soop K."/>
            <person name="Spirin V."/>
            <person name="Szebenyi C."/>
            <person name="Tomsovsky M."/>
            <person name="Tulloss R.E."/>
            <person name="Uehling J."/>
            <person name="Grigoriev I.V."/>
            <person name="Vagvolgyi C."/>
            <person name="Papp T."/>
            <person name="Martin F.M."/>
            <person name="Miettinen O."/>
            <person name="Hibbett D.S."/>
            <person name="Nagy L.G."/>
        </authorList>
    </citation>
    <scope>NUCLEOTIDE SEQUENCE [LARGE SCALE GENOMIC DNA]</scope>
    <source>
        <strain evidence="3 4">HHB13444</strain>
    </source>
</reference>
<evidence type="ECO:0000313" key="3">
    <source>
        <dbReference type="EMBL" id="TFK80736.1"/>
    </source>
</evidence>
<dbReference type="AlphaFoldDB" id="A0A5C3NTA3"/>
<accession>A0A5C3NTA3</accession>
<dbReference type="InterPro" id="IPR027417">
    <property type="entry name" value="P-loop_NTPase"/>
</dbReference>
<dbReference type="InterPro" id="IPR010285">
    <property type="entry name" value="DNA_helicase_pif1-like_DEAD"/>
</dbReference>
<dbReference type="PANTHER" id="PTHR47642:SF5">
    <property type="entry name" value="ATP-DEPENDENT DNA HELICASE"/>
    <property type="match status" value="1"/>
</dbReference>
<evidence type="ECO:0000259" key="2">
    <source>
        <dbReference type="Pfam" id="PF05970"/>
    </source>
</evidence>
<dbReference type="GO" id="GO:0000723">
    <property type="term" value="P:telomere maintenance"/>
    <property type="evidence" value="ECO:0007669"/>
    <property type="project" value="InterPro"/>
</dbReference>